<feature type="binding site" evidence="11">
    <location>
        <begin position="38"/>
        <end position="45"/>
    </location>
    <ligand>
        <name>ATP</name>
        <dbReference type="ChEBI" id="CHEBI:30616"/>
    </ligand>
</feature>
<dbReference type="GO" id="GO:0006235">
    <property type="term" value="P:dTTP biosynthetic process"/>
    <property type="evidence" value="ECO:0007669"/>
    <property type="project" value="UniProtKB-UniRule"/>
</dbReference>
<keyword evidence="8 11" id="KW-0067">ATP-binding</keyword>
<organism evidence="13 14">
    <name type="scientific">Psychrobacillus soli</name>
    <dbReference type="NCBI Taxonomy" id="1543965"/>
    <lineage>
        <taxon>Bacteria</taxon>
        <taxon>Bacillati</taxon>
        <taxon>Bacillota</taxon>
        <taxon>Bacilli</taxon>
        <taxon>Bacillales</taxon>
        <taxon>Bacillaceae</taxon>
        <taxon>Psychrobacillus</taxon>
    </lineage>
</organism>
<name>A0A544SLT4_9BACI</name>
<evidence type="ECO:0000256" key="2">
    <source>
        <dbReference type="ARBA" id="ARBA00012980"/>
    </source>
</evidence>
<comment type="similarity">
    <text evidence="1 11">Belongs to the thymidylate kinase family.</text>
</comment>
<dbReference type="InterPro" id="IPR039430">
    <property type="entry name" value="Thymidylate_kin-like_dom"/>
</dbReference>
<dbReference type="GO" id="GO:0004798">
    <property type="term" value="F:dTMP kinase activity"/>
    <property type="evidence" value="ECO:0007669"/>
    <property type="project" value="UniProtKB-UniRule"/>
</dbReference>
<dbReference type="OrthoDB" id="9774907at2"/>
<evidence type="ECO:0000256" key="4">
    <source>
        <dbReference type="ARBA" id="ARBA00022679"/>
    </source>
</evidence>
<keyword evidence="4 11" id="KW-0808">Transferase</keyword>
<dbReference type="HAMAP" id="MF_00165">
    <property type="entry name" value="Thymidylate_kinase"/>
    <property type="match status" value="1"/>
</dbReference>
<accession>A0A544SLT4</accession>
<evidence type="ECO:0000256" key="3">
    <source>
        <dbReference type="ARBA" id="ARBA00017144"/>
    </source>
</evidence>
<keyword evidence="5 11" id="KW-0545">Nucleotide biosynthesis</keyword>
<comment type="function">
    <text evidence="10 11">Phosphorylation of dTMP to form dTDP in both de novo and salvage pathways of dTTP synthesis.</text>
</comment>
<dbReference type="FunFam" id="3.40.50.300:FF:000225">
    <property type="entry name" value="Thymidylate kinase"/>
    <property type="match status" value="1"/>
</dbReference>
<dbReference type="InterPro" id="IPR027417">
    <property type="entry name" value="P-loop_NTPase"/>
</dbReference>
<comment type="catalytic activity">
    <reaction evidence="9 11">
        <text>dTMP + ATP = dTDP + ADP</text>
        <dbReference type="Rhea" id="RHEA:13517"/>
        <dbReference type="ChEBI" id="CHEBI:30616"/>
        <dbReference type="ChEBI" id="CHEBI:58369"/>
        <dbReference type="ChEBI" id="CHEBI:63528"/>
        <dbReference type="ChEBI" id="CHEBI:456216"/>
        <dbReference type="EC" id="2.7.4.9"/>
    </reaction>
</comment>
<dbReference type="InterPro" id="IPR018094">
    <property type="entry name" value="Thymidylate_kinase"/>
</dbReference>
<evidence type="ECO:0000313" key="13">
    <source>
        <dbReference type="EMBL" id="TQR06153.1"/>
    </source>
</evidence>
<dbReference type="EC" id="2.7.4.9" evidence="2 11"/>
<feature type="domain" description="Thymidylate kinase-like" evidence="12">
    <location>
        <begin position="37"/>
        <end position="226"/>
    </location>
</feature>
<dbReference type="EMBL" id="VDGG01000064">
    <property type="protein sequence ID" value="TQR06153.1"/>
    <property type="molecule type" value="Genomic_DNA"/>
</dbReference>
<dbReference type="Proteomes" id="UP000318937">
    <property type="component" value="Unassembled WGS sequence"/>
</dbReference>
<dbReference type="InterPro" id="IPR018095">
    <property type="entry name" value="Thymidylate_kin_CS"/>
</dbReference>
<dbReference type="CDD" id="cd01672">
    <property type="entry name" value="TMPK"/>
    <property type="match status" value="1"/>
</dbReference>
<dbReference type="Gene3D" id="3.40.50.300">
    <property type="entry name" value="P-loop containing nucleotide triphosphate hydrolases"/>
    <property type="match status" value="1"/>
</dbReference>
<gene>
    <name evidence="11" type="primary">tmk</name>
    <name evidence="13" type="ORF">FG383_19175</name>
</gene>
<evidence type="ECO:0000259" key="12">
    <source>
        <dbReference type="Pfam" id="PF02223"/>
    </source>
</evidence>
<dbReference type="PANTHER" id="PTHR10344:SF4">
    <property type="entry name" value="UMP-CMP KINASE 2, MITOCHONDRIAL"/>
    <property type="match status" value="1"/>
</dbReference>
<evidence type="ECO:0000256" key="10">
    <source>
        <dbReference type="ARBA" id="ARBA00057735"/>
    </source>
</evidence>
<comment type="caution">
    <text evidence="13">The sequence shown here is derived from an EMBL/GenBank/DDBJ whole genome shotgun (WGS) entry which is preliminary data.</text>
</comment>
<dbReference type="GO" id="GO:0006233">
    <property type="term" value="P:dTDP biosynthetic process"/>
    <property type="evidence" value="ECO:0007669"/>
    <property type="project" value="InterPro"/>
</dbReference>
<evidence type="ECO:0000256" key="6">
    <source>
        <dbReference type="ARBA" id="ARBA00022741"/>
    </source>
</evidence>
<dbReference type="PROSITE" id="PS01331">
    <property type="entry name" value="THYMIDYLATE_KINASE"/>
    <property type="match status" value="1"/>
</dbReference>
<keyword evidence="14" id="KW-1185">Reference proteome</keyword>
<dbReference type="NCBIfam" id="TIGR00041">
    <property type="entry name" value="DTMP_kinase"/>
    <property type="match status" value="1"/>
</dbReference>
<keyword evidence="7 11" id="KW-0418">Kinase</keyword>
<dbReference type="Pfam" id="PF02223">
    <property type="entry name" value="Thymidylate_kin"/>
    <property type="match status" value="1"/>
</dbReference>
<proteinExistence type="inferred from homology"/>
<dbReference type="GO" id="GO:0006227">
    <property type="term" value="P:dUDP biosynthetic process"/>
    <property type="evidence" value="ECO:0007669"/>
    <property type="project" value="TreeGrafter"/>
</dbReference>
<dbReference type="GO" id="GO:0005524">
    <property type="term" value="F:ATP binding"/>
    <property type="evidence" value="ECO:0007669"/>
    <property type="project" value="UniProtKB-UniRule"/>
</dbReference>
<sequence>MVGKGCSISRRTSTGRKVNICSGGVRVQKRGYFITSEGPEGAGKTTVMNLLGDKLKEEGYDVVMTREPGGIMISEKIRNIILDTEHTMMESRTEALLYAAARRQHLVEKVKPAMDAGKIVICDRFIDSSLAYQGFARGIGVEEILAINKFAIGETMPNKTILFDIEPSVGLARINAHKTREKNRLDAESLAFHEKVREGYLSLVDRYPERIEVIDASRSIDEVLEEVYKSIKSKLEIIK</sequence>
<protein>
    <recommendedName>
        <fullName evidence="3 11">Thymidylate kinase</fullName>
        <ecNumber evidence="2 11">2.7.4.9</ecNumber>
    </recommendedName>
    <alternativeName>
        <fullName evidence="11">dTMP kinase</fullName>
    </alternativeName>
</protein>
<evidence type="ECO:0000256" key="5">
    <source>
        <dbReference type="ARBA" id="ARBA00022727"/>
    </source>
</evidence>
<dbReference type="PANTHER" id="PTHR10344">
    <property type="entry name" value="THYMIDYLATE KINASE"/>
    <property type="match status" value="1"/>
</dbReference>
<evidence type="ECO:0000256" key="7">
    <source>
        <dbReference type="ARBA" id="ARBA00022777"/>
    </source>
</evidence>
<evidence type="ECO:0000256" key="8">
    <source>
        <dbReference type="ARBA" id="ARBA00022840"/>
    </source>
</evidence>
<evidence type="ECO:0000256" key="9">
    <source>
        <dbReference type="ARBA" id="ARBA00048743"/>
    </source>
</evidence>
<evidence type="ECO:0000256" key="11">
    <source>
        <dbReference type="HAMAP-Rule" id="MF_00165"/>
    </source>
</evidence>
<dbReference type="AlphaFoldDB" id="A0A544SLT4"/>
<dbReference type="GO" id="GO:0005829">
    <property type="term" value="C:cytosol"/>
    <property type="evidence" value="ECO:0007669"/>
    <property type="project" value="TreeGrafter"/>
</dbReference>
<evidence type="ECO:0000256" key="1">
    <source>
        <dbReference type="ARBA" id="ARBA00009776"/>
    </source>
</evidence>
<keyword evidence="6 11" id="KW-0547">Nucleotide-binding</keyword>
<reference evidence="13 14" key="1">
    <citation type="submission" date="2019-05" db="EMBL/GenBank/DDBJ databases">
        <title>Psychrobacillus vulpis sp. nov., a new species isolated from feces of a red fox that inhabits in The Tablas de Daimiel Natural Park, Albacete, Spain.</title>
        <authorList>
            <person name="Rodriguez M."/>
            <person name="Reina J.C."/>
            <person name="Bejar V."/>
            <person name="Llamas I."/>
        </authorList>
    </citation>
    <scope>NUCLEOTIDE SEQUENCE [LARGE SCALE GENOMIC DNA]</scope>
    <source>
        <strain evidence="13 14">NHI-2</strain>
    </source>
</reference>
<evidence type="ECO:0000313" key="14">
    <source>
        <dbReference type="Proteomes" id="UP000318937"/>
    </source>
</evidence>
<dbReference type="SUPFAM" id="SSF52540">
    <property type="entry name" value="P-loop containing nucleoside triphosphate hydrolases"/>
    <property type="match status" value="1"/>
</dbReference>